<accession>A0A834TV72</accession>
<sequence length="50" mass="5461">MKECTACATPGLALSYPPILPPNPFINLQFPLNLKAMEILRFSASDAVVR</sequence>
<name>A0A834TV72_9FABA</name>
<keyword evidence="2" id="KW-1185">Reference proteome</keyword>
<evidence type="ECO:0000313" key="2">
    <source>
        <dbReference type="Proteomes" id="UP000634136"/>
    </source>
</evidence>
<proteinExistence type="predicted"/>
<reference evidence="1" key="1">
    <citation type="submission" date="2020-09" db="EMBL/GenBank/DDBJ databases">
        <title>Genome-Enabled Discovery of Anthraquinone Biosynthesis in Senna tora.</title>
        <authorList>
            <person name="Kang S.-H."/>
            <person name="Pandey R.P."/>
            <person name="Lee C.-M."/>
            <person name="Sim J.-S."/>
            <person name="Jeong J.-T."/>
            <person name="Choi B.-S."/>
            <person name="Jung M."/>
            <person name="Ginzburg D."/>
            <person name="Zhao K."/>
            <person name="Won S.Y."/>
            <person name="Oh T.-J."/>
            <person name="Yu Y."/>
            <person name="Kim N.-H."/>
            <person name="Lee O.R."/>
            <person name="Lee T.-H."/>
            <person name="Bashyal P."/>
            <person name="Kim T.-S."/>
            <person name="Lee W.-H."/>
            <person name="Kawkins C."/>
            <person name="Kim C.-K."/>
            <person name="Kim J.S."/>
            <person name="Ahn B.O."/>
            <person name="Rhee S.Y."/>
            <person name="Sohng J.K."/>
        </authorList>
    </citation>
    <scope>NUCLEOTIDE SEQUENCE</scope>
    <source>
        <tissue evidence="1">Leaf</tissue>
    </source>
</reference>
<gene>
    <name evidence="1" type="ORF">G2W53_019946</name>
</gene>
<dbReference type="Proteomes" id="UP000634136">
    <property type="component" value="Unassembled WGS sequence"/>
</dbReference>
<organism evidence="1 2">
    <name type="scientific">Senna tora</name>
    <dbReference type="NCBI Taxonomy" id="362788"/>
    <lineage>
        <taxon>Eukaryota</taxon>
        <taxon>Viridiplantae</taxon>
        <taxon>Streptophyta</taxon>
        <taxon>Embryophyta</taxon>
        <taxon>Tracheophyta</taxon>
        <taxon>Spermatophyta</taxon>
        <taxon>Magnoliopsida</taxon>
        <taxon>eudicotyledons</taxon>
        <taxon>Gunneridae</taxon>
        <taxon>Pentapetalae</taxon>
        <taxon>rosids</taxon>
        <taxon>fabids</taxon>
        <taxon>Fabales</taxon>
        <taxon>Fabaceae</taxon>
        <taxon>Caesalpinioideae</taxon>
        <taxon>Cassia clade</taxon>
        <taxon>Senna</taxon>
    </lineage>
</organism>
<dbReference type="EMBL" id="JAAIUW010000006">
    <property type="protein sequence ID" value="KAF7828782.1"/>
    <property type="molecule type" value="Genomic_DNA"/>
</dbReference>
<evidence type="ECO:0000313" key="1">
    <source>
        <dbReference type="EMBL" id="KAF7828782.1"/>
    </source>
</evidence>
<dbReference type="AlphaFoldDB" id="A0A834TV72"/>
<protein>
    <submittedName>
        <fullName evidence="1">Uncharacterized protein</fullName>
    </submittedName>
</protein>
<comment type="caution">
    <text evidence="1">The sequence shown here is derived from an EMBL/GenBank/DDBJ whole genome shotgun (WGS) entry which is preliminary data.</text>
</comment>